<dbReference type="PANTHER" id="PTHR31302">
    <property type="entry name" value="TRANSMEMBRANE PROTEIN WITH METALLOPHOSPHOESTERASE DOMAIN-RELATED"/>
    <property type="match status" value="1"/>
</dbReference>
<feature type="transmembrane region" description="Helical" evidence="1">
    <location>
        <begin position="38"/>
        <end position="61"/>
    </location>
</feature>
<dbReference type="EMBL" id="PISE01000062">
    <property type="protein sequence ID" value="PKG21772.1"/>
    <property type="molecule type" value="Genomic_DNA"/>
</dbReference>
<evidence type="ECO:0000256" key="1">
    <source>
        <dbReference type="SAM" id="Phobius"/>
    </source>
</evidence>
<dbReference type="AlphaFoldDB" id="A0A2N0YWZ4"/>
<dbReference type="PANTHER" id="PTHR31302:SF0">
    <property type="entry name" value="TRANSMEMBRANE PROTEIN WITH METALLOPHOSPHOESTERASE DOMAIN"/>
    <property type="match status" value="1"/>
</dbReference>
<comment type="caution">
    <text evidence="3">The sequence shown here is derived from an EMBL/GenBank/DDBJ whole genome shotgun (WGS) entry which is preliminary data.</text>
</comment>
<feature type="transmembrane region" description="Helical" evidence="1">
    <location>
        <begin position="105"/>
        <end position="125"/>
    </location>
</feature>
<protein>
    <submittedName>
        <fullName evidence="3">Phosphoesterase</fullName>
    </submittedName>
</protein>
<dbReference type="InterPro" id="IPR029052">
    <property type="entry name" value="Metallo-depent_PP-like"/>
</dbReference>
<dbReference type="Gene3D" id="3.60.21.10">
    <property type="match status" value="1"/>
</dbReference>
<dbReference type="RefSeq" id="WP_101179190.1">
    <property type="nucleotide sequence ID" value="NZ_PISE01000062.1"/>
</dbReference>
<dbReference type="Proteomes" id="UP000233375">
    <property type="component" value="Unassembled WGS sequence"/>
</dbReference>
<evidence type="ECO:0000259" key="2">
    <source>
        <dbReference type="Pfam" id="PF00149"/>
    </source>
</evidence>
<dbReference type="InterPro" id="IPR004843">
    <property type="entry name" value="Calcineurin-like_PHP"/>
</dbReference>
<name>A0A2N0YWZ4_9BACI</name>
<feature type="transmembrane region" description="Helical" evidence="1">
    <location>
        <begin position="7"/>
        <end position="26"/>
    </location>
</feature>
<gene>
    <name evidence="3" type="ORF">CWS01_20705</name>
</gene>
<proteinExistence type="predicted"/>
<dbReference type="Pfam" id="PF00149">
    <property type="entry name" value="Metallophos"/>
    <property type="match status" value="1"/>
</dbReference>
<keyword evidence="4" id="KW-1185">Reference proteome</keyword>
<dbReference type="OrthoDB" id="9780884at2"/>
<keyword evidence="1" id="KW-0472">Membrane</keyword>
<sequence length="370" mass="42622">MKNMKQLLLIVPFFLLYHLLIYYIGWNSYIFLHTIYPNISSTLLIIILLICAYSFLFSHLFKSITIFKVISAYWFAVLQYAILILPVANLVCYLLFFYIDEPHSILFVGSCTFFLFVCIFFYGTYNAYSPIIREYNLTLPKKNGKREQLSIAIASDMHFGTLSGNAHLAKLVTMINNLKADLILLPGDIIDDDPNPFLQKHMGEKMKELQAPLGIYGVLGNHEYYGKKIPEFLQEMERIGIQILMDESIIIDDSFELIGRKDKTDKNRLSISQLTTNNAKDLPLIMMDHQPAELTQAMENDIHLILSGHTHRGQMAPNHFITKRVFELDWGYKQKEQLHAIVSSGYGFWGPPLRLGSRSEVVYIKINFIS</sequence>
<dbReference type="SUPFAM" id="SSF56300">
    <property type="entry name" value="Metallo-dependent phosphatases"/>
    <property type="match status" value="1"/>
</dbReference>
<dbReference type="GO" id="GO:0016787">
    <property type="term" value="F:hydrolase activity"/>
    <property type="evidence" value="ECO:0007669"/>
    <property type="project" value="InterPro"/>
</dbReference>
<evidence type="ECO:0000313" key="4">
    <source>
        <dbReference type="Proteomes" id="UP000233375"/>
    </source>
</evidence>
<feature type="domain" description="Calcineurin-like phosphoesterase" evidence="2">
    <location>
        <begin position="150"/>
        <end position="312"/>
    </location>
</feature>
<reference evidence="3 4" key="1">
    <citation type="journal article" date="2003" name="Int. J. Syst. Evol. Microbiol.">
        <title>Bacillus nealsonii sp. nov., isolated from a spacecraft-assembly facility, whose spores are gamma-radiation resistant.</title>
        <authorList>
            <person name="Venkateswaran K."/>
            <person name="Kempf M."/>
            <person name="Chen F."/>
            <person name="Satomi M."/>
            <person name="Nicholson W."/>
            <person name="Kern R."/>
        </authorList>
    </citation>
    <scope>NUCLEOTIDE SEQUENCE [LARGE SCALE GENOMIC DNA]</scope>
    <source>
        <strain evidence="3 4">FO-92</strain>
    </source>
</reference>
<keyword evidence="1" id="KW-0812">Transmembrane</keyword>
<evidence type="ECO:0000313" key="3">
    <source>
        <dbReference type="EMBL" id="PKG21772.1"/>
    </source>
</evidence>
<keyword evidence="1" id="KW-1133">Transmembrane helix</keyword>
<dbReference type="InterPro" id="IPR051158">
    <property type="entry name" value="Metallophosphoesterase_sf"/>
</dbReference>
<dbReference type="CDD" id="cd07385">
    <property type="entry name" value="MPP_YkuE_C"/>
    <property type="match status" value="1"/>
</dbReference>
<accession>A0A2N0YWZ4</accession>
<organism evidence="3 4">
    <name type="scientific">Niallia nealsonii</name>
    <dbReference type="NCBI Taxonomy" id="115979"/>
    <lineage>
        <taxon>Bacteria</taxon>
        <taxon>Bacillati</taxon>
        <taxon>Bacillota</taxon>
        <taxon>Bacilli</taxon>
        <taxon>Bacillales</taxon>
        <taxon>Bacillaceae</taxon>
        <taxon>Niallia</taxon>
    </lineage>
</organism>
<feature type="transmembrane region" description="Helical" evidence="1">
    <location>
        <begin position="73"/>
        <end position="99"/>
    </location>
</feature>